<reference evidence="6 7" key="1">
    <citation type="submission" date="2020-07" db="EMBL/GenBank/DDBJ databases">
        <title>The yeast mating-type switching endonuclease HO is a domesticated member of an unorthodox homing genetic element family.</title>
        <authorList>
            <person name="Coughlan A.Y."/>
            <person name="Lombardi L."/>
            <person name="Braun-Galleani S."/>
            <person name="Martos A.R."/>
            <person name="Galeote V."/>
            <person name="Bigey F."/>
            <person name="Dequin S."/>
            <person name="Byrne K.P."/>
            <person name="Wolfe K.H."/>
        </authorList>
    </citation>
    <scope>NUCLEOTIDE SEQUENCE [LARGE SCALE GENOMIC DNA]</scope>
    <source>
        <strain evidence="6 7">NRRL Y-6702</strain>
    </source>
</reference>
<dbReference type="GeneID" id="59238054"/>
<comment type="subcellular location">
    <subcellularLocation>
        <location evidence="1">Mitochondrion</location>
    </subcellularLocation>
</comment>
<dbReference type="Gene3D" id="1.20.5.500">
    <property type="entry name" value="Single helix bin"/>
    <property type="match status" value="1"/>
</dbReference>
<dbReference type="InterPro" id="IPR007648">
    <property type="entry name" value="ATPase_inhibitor_mt"/>
</dbReference>
<comment type="function">
    <text evidence="4">Inhibits the enzyme activity of ATPase.</text>
</comment>
<keyword evidence="3" id="KW-0496">Mitochondrion</keyword>
<evidence type="ECO:0000256" key="4">
    <source>
        <dbReference type="RuleBase" id="RU368087"/>
    </source>
</evidence>
<evidence type="ECO:0000256" key="3">
    <source>
        <dbReference type="ARBA" id="ARBA00023128"/>
    </source>
</evidence>
<dbReference type="EMBL" id="CP058610">
    <property type="protein sequence ID" value="QLG74271.1"/>
    <property type="molecule type" value="Genomic_DNA"/>
</dbReference>
<gene>
    <name evidence="6" type="ORF">HG535_0G01550</name>
</gene>
<protein>
    <recommendedName>
        <fullName evidence="4">ATPase inhibitor, mitochondrial</fullName>
    </recommendedName>
</protein>
<comment type="similarity">
    <text evidence="2 4">Belongs to the ATPase inhibitor family.</text>
</comment>
<dbReference type="GO" id="GO:0005739">
    <property type="term" value="C:mitochondrion"/>
    <property type="evidence" value="ECO:0007669"/>
    <property type="project" value="UniProtKB-SubCell"/>
</dbReference>
<dbReference type="Proteomes" id="UP000509704">
    <property type="component" value="Chromosome 7"/>
</dbReference>
<dbReference type="FunFam" id="1.20.5.500:FF:000006">
    <property type="entry name" value="ATPase inhibitor, mitochondrial"/>
    <property type="match status" value="1"/>
</dbReference>
<evidence type="ECO:0000313" key="6">
    <source>
        <dbReference type="EMBL" id="QLG74271.1"/>
    </source>
</evidence>
<evidence type="ECO:0000313" key="7">
    <source>
        <dbReference type="Proteomes" id="UP000509704"/>
    </source>
</evidence>
<dbReference type="KEGG" id="zmk:HG535_0G01550"/>
<dbReference type="AlphaFoldDB" id="A0A7H9B6G7"/>
<keyword evidence="7" id="KW-1185">Reference proteome</keyword>
<keyword evidence="5" id="KW-0175">Coiled coil</keyword>
<dbReference type="GO" id="GO:0042030">
    <property type="term" value="F:ATPase inhibitor activity"/>
    <property type="evidence" value="ECO:0007669"/>
    <property type="project" value="InterPro"/>
</dbReference>
<evidence type="ECO:0000256" key="1">
    <source>
        <dbReference type="ARBA" id="ARBA00004173"/>
    </source>
</evidence>
<evidence type="ECO:0000256" key="2">
    <source>
        <dbReference type="ARBA" id="ARBA00010901"/>
    </source>
</evidence>
<evidence type="ECO:0000256" key="5">
    <source>
        <dbReference type="SAM" id="Coils"/>
    </source>
</evidence>
<feature type="coiled-coil region" evidence="5">
    <location>
        <begin position="55"/>
        <end position="82"/>
    </location>
</feature>
<name>A0A7H9B6G7_ZYGMR</name>
<dbReference type="RefSeq" id="XP_037145996.1">
    <property type="nucleotide sequence ID" value="XM_037290101.1"/>
</dbReference>
<organism evidence="6 7">
    <name type="scientific">Zygotorulaspora mrakii</name>
    <name type="common">Zygosaccharomyces mrakii</name>
    <dbReference type="NCBI Taxonomy" id="42260"/>
    <lineage>
        <taxon>Eukaryota</taxon>
        <taxon>Fungi</taxon>
        <taxon>Dikarya</taxon>
        <taxon>Ascomycota</taxon>
        <taxon>Saccharomycotina</taxon>
        <taxon>Saccharomycetes</taxon>
        <taxon>Saccharomycetales</taxon>
        <taxon>Saccharomycetaceae</taxon>
        <taxon>Zygotorulaspora</taxon>
    </lineage>
</organism>
<sequence length="88" mass="10084">MLVRSTVTRSIRLPARNCAVARFYSDGASDGPIGTGGSDNGFLKREKAKEDYFVRQHEKEQLQHLREQLKEQQKKIDHLTNQIKSLSK</sequence>
<proteinExistence type="inferred from homology"/>
<dbReference type="SUPFAM" id="SSF64602">
    <property type="entry name" value="F1 ATPase inhibitor, IF1, C-terminal domain"/>
    <property type="match status" value="1"/>
</dbReference>
<accession>A0A7H9B6G7</accession>
<dbReference type="OrthoDB" id="5532350at2759"/>
<dbReference type="Pfam" id="PF04568">
    <property type="entry name" value="IATP"/>
    <property type="match status" value="1"/>
</dbReference>